<dbReference type="AlphaFoldDB" id="A0A5J4T947"/>
<dbReference type="Proteomes" id="UP000324800">
    <property type="component" value="Unassembled WGS sequence"/>
</dbReference>
<comment type="caution">
    <text evidence="1">The sequence shown here is derived from an EMBL/GenBank/DDBJ whole genome shotgun (WGS) entry which is preliminary data.</text>
</comment>
<protein>
    <submittedName>
        <fullName evidence="1">Uncharacterized protein</fullName>
    </submittedName>
</protein>
<proteinExistence type="predicted"/>
<dbReference type="EMBL" id="SNRW01036225">
    <property type="protein sequence ID" value="KAA6354492.1"/>
    <property type="molecule type" value="Genomic_DNA"/>
</dbReference>
<evidence type="ECO:0000313" key="2">
    <source>
        <dbReference type="Proteomes" id="UP000324800"/>
    </source>
</evidence>
<name>A0A5J4T947_9EUKA</name>
<evidence type="ECO:0000313" key="1">
    <source>
        <dbReference type="EMBL" id="KAA6354492.1"/>
    </source>
</evidence>
<reference evidence="1 2" key="1">
    <citation type="submission" date="2019-03" db="EMBL/GenBank/DDBJ databases">
        <title>Single cell metagenomics reveals metabolic interactions within the superorganism composed of flagellate Streblomastix strix and complex community of Bacteroidetes bacteria on its surface.</title>
        <authorList>
            <person name="Treitli S.C."/>
            <person name="Kolisko M."/>
            <person name="Husnik F."/>
            <person name="Keeling P."/>
            <person name="Hampl V."/>
        </authorList>
    </citation>
    <scope>NUCLEOTIDE SEQUENCE [LARGE SCALE GENOMIC DNA]</scope>
    <source>
        <strain evidence="1">ST1C</strain>
    </source>
</reference>
<feature type="non-terminal residue" evidence="1">
    <location>
        <position position="1"/>
    </location>
</feature>
<accession>A0A5J4T947</accession>
<gene>
    <name evidence="1" type="ORF">EZS28_049981</name>
</gene>
<organism evidence="1 2">
    <name type="scientific">Streblomastix strix</name>
    <dbReference type="NCBI Taxonomy" id="222440"/>
    <lineage>
        <taxon>Eukaryota</taxon>
        <taxon>Metamonada</taxon>
        <taxon>Preaxostyla</taxon>
        <taxon>Oxymonadida</taxon>
        <taxon>Streblomastigidae</taxon>
        <taxon>Streblomastix</taxon>
    </lineage>
</organism>
<sequence>YMNYPKDPTGMKDWIKQTDSFWKKTASITILAEEDLILICTESKAVDNSAKIDN</sequence>